<dbReference type="RefSeq" id="WP_052585308.1">
    <property type="nucleotide sequence ID" value="NZ_AOMT01000022.1"/>
</dbReference>
<dbReference type="Pfam" id="PF25642">
    <property type="entry name" value="DUF7944"/>
    <property type="match status" value="1"/>
</dbReference>
<gene>
    <name evidence="2" type="ORF">MBO_04879</name>
</gene>
<sequence length="157" mass="17626">MVITKVSNALSSPSIARSFGVVRTHLNVKSIICMMMALASVMNFAHANPRFMATHGTSYQSSEPDLAVTHYELALVQVLSEICPPMLTANQRIAFTRAYNQQLRSFIPTSASPNDTLRRMHSQRNYRSALNSVRAWTASYPKAQNRKLCLQFAEVEF</sequence>
<dbReference type="InterPro" id="IPR057704">
    <property type="entry name" value="DUF7944"/>
</dbReference>
<organism evidence="2 3">
    <name type="scientific">Moraxella bovoculi 237</name>
    <dbReference type="NCBI Taxonomy" id="743974"/>
    <lineage>
        <taxon>Bacteria</taxon>
        <taxon>Pseudomonadati</taxon>
        <taxon>Pseudomonadota</taxon>
        <taxon>Gammaproteobacteria</taxon>
        <taxon>Moraxellales</taxon>
        <taxon>Moraxellaceae</taxon>
        <taxon>Moraxella</taxon>
    </lineage>
</organism>
<name>A0A066UGY1_9GAMM</name>
<dbReference type="EMBL" id="AOMT01000022">
    <property type="protein sequence ID" value="KDN25117.1"/>
    <property type="molecule type" value="Genomic_DNA"/>
</dbReference>
<feature type="domain" description="DUF7944" evidence="1">
    <location>
        <begin position="69"/>
        <end position="151"/>
    </location>
</feature>
<accession>A0A066UGY1</accession>
<comment type="caution">
    <text evidence="2">The sequence shown here is derived from an EMBL/GenBank/DDBJ whole genome shotgun (WGS) entry which is preliminary data.</text>
</comment>
<dbReference type="AlphaFoldDB" id="A0A066UGY1"/>
<reference evidence="2 3" key="1">
    <citation type="journal article" date="2014" name="Genome Announc.">
        <title>Draft Genome Sequence of Moraxella bovoculi Strain 237T (ATCC BAA-1259T) Isolated from a Calf with Infectious Bovine Keratoconjunctivitis.</title>
        <authorList>
            <person name="Calcutt M.J."/>
            <person name="Foecking M.F."/>
            <person name="Martin N.T."/>
            <person name="Mhlanga-Mutangadura T."/>
            <person name="Reilly T.J."/>
        </authorList>
    </citation>
    <scope>NUCLEOTIDE SEQUENCE [LARGE SCALE GENOMIC DNA]</scope>
    <source>
        <strain evidence="2 3">237</strain>
    </source>
</reference>
<protein>
    <recommendedName>
        <fullName evidence="1">DUF7944 domain-containing protein</fullName>
    </recommendedName>
</protein>
<dbReference type="OrthoDB" id="6650141at2"/>
<dbReference type="NCBIfam" id="NF047330">
    <property type="entry name" value="MCR_0457_fam"/>
    <property type="match status" value="1"/>
</dbReference>
<keyword evidence="3" id="KW-1185">Reference proteome</keyword>
<dbReference type="Proteomes" id="UP000035860">
    <property type="component" value="Unassembled WGS sequence"/>
</dbReference>
<evidence type="ECO:0000313" key="3">
    <source>
        <dbReference type="Proteomes" id="UP000035860"/>
    </source>
</evidence>
<evidence type="ECO:0000313" key="2">
    <source>
        <dbReference type="EMBL" id="KDN25117.1"/>
    </source>
</evidence>
<proteinExistence type="predicted"/>
<evidence type="ECO:0000259" key="1">
    <source>
        <dbReference type="Pfam" id="PF25642"/>
    </source>
</evidence>